<dbReference type="EMBL" id="JANPWB010000003">
    <property type="protein sequence ID" value="KAJ1201743.1"/>
    <property type="molecule type" value="Genomic_DNA"/>
</dbReference>
<accession>A0AAV7VN48</accession>
<sequence length="172" mass="18310">MTRVFAPSSPLLLPGRGSPPRLRHLPPLMHRGLRQALSARSHRVRPVPQRSRAPPTPPGAVLSKSSVSLSSQQHAFFPSGGTAPRSAPSSLLRRLPRSHSAQPQAEARQRPNSAGASLTGGTPVPPGVCDGSAAPNLSVRSSRGCGPDRLHPRVRISISPRRLEPGRHFSQN</sequence>
<feature type="compositionally biased region" description="Polar residues" evidence="1">
    <location>
        <begin position="110"/>
        <end position="120"/>
    </location>
</feature>
<dbReference type="AlphaFoldDB" id="A0AAV7VN48"/>
<evidence type="ECO:0000313" key="3">
    <source>
        <dbReference type="Proteomes" id="UP001066276"/>
    </source>
</evidence>
<feature type="compositionally biased region" description="Low complexity" evidence="1">
    <location>
        <begin position="7"/>
        <end position="30"/>
    </location>
</feature>
<organism evidence="2 3">
    <name type="scientific">Pleurodeles waltl</name>
    <name type="common">Iberian ribbed newt</name>
    <dbReference type="NCBI Taxonomy" id="8319"/>
    <lineage>
        <taxon>Eukaryota</taxon>
        <taxon>Metazoa</taxon>
        <taxon>Chordata</taxon>
        <taxon>Craniata</taxon>
        <taxon>Vertebrata</taxon>
        <taxon>Euteleostomi</taxon>
        <taxon>Amphibia</taxon>
        <taxon>Batrachia</taxon>
        <taxon>Caudata</taxon>
        <taxon>Salamandroidea</taxon>
        <taxon>Salamandridae</taxon>
        <taxon>Pleurodelinae</taxon>
        <taxon>Pleurodeles</taxon>
    </lineage>
</organism>
<comment type="caution">
    <text evidence="2">The sequence shown here is derived from an EMBL/GenBank/DDBJ whole genome shotgun (WGS) entry which is preliminary data.</text>
</comment>
<keyword evidence="3" id="KW-1185">Reference proteome</keyword>
<feature type="region of interest" description="Disordered" evidence="1">
    <location>
        <begin position="1"/>
        <end position="172"/>
    </location>
</feature>
<gene>
    <name evidence="2" type="ORF">NDU88_005549</name>
</gene>
<reference evidence="2" key="1">
    <citation type="journal article" date="2022" name="bioRxiv">
        <title>Sequencing and chromosome-scale assembly of the giantPleurodeles waltlgenome.</title>
        <authorList>
            <person name="Brown T."/>
            <person name="Elewa A."/>
            <person name="Iarovenko S."/>
            <person name="Subramanian E."/>
            <person name="Araus A.J."/>
            <person name="Petzold A."/>
            <person name="Susuki M."/>
            <person name="Suzuki K.-i.T."/>
            <person name="Hayashi T."/>
            <person name="Toyoda A."/>
            <person name="Oliveira C."/>
            <person name="Osipova E."/>
            <person name="Leigh N.D."/>
            <person name="Simon A."/>
            <person name="Yun M.H."/>
        </authorList>
    </citation>
    <scope>NUCLEOTIDE SEQUENCE</scope>
    <source>
        <strain evidence="2">20211129_DDA</strain>
        <tissue evidence="2">Liver</tissue>
    </source>
</reference>
<protein>
    <submittedName>
        <fullName evidence="2">Uncharacterized protein</fullName>
    </submittedName>
</protein>
<feature type="compositionally biased region" description="Low complexity" evidence="1">
    <location>
        <begin position="83"/>
        <end position="101"/>
    </location>
</feature>
<feature type="compositionally biased region" description="Basic and acidic residues" evidence="1">
    <location>
        <begin position="161"/>
        <end position="172"/>
    </location>
</feature>
<name>A0AAV7VN48_PLEWA</name>
<evidence type="ECO:0000313" key="2">
    <source>
        <dbReference type="EMBL" id="KAJ1201743.1"/>
    </source>
</evidence>
<feature type="compositionally biased region" description="Low complexity" evidence="1">
    <location>
        <begin position="61"/>
        <end position="71"/>
    </location>
</feature>
<dbReference type="Proteomes" id="UP001066276">
    <property type="component" value="Chromosome 2_1"/>
</dbReference>
<proteinExistence type="predicted"/>
<evidence type="ECO:0000256" key="1">
    <source>
        <dbReference type="SAM" id="MobiDB-lite"/>
    </source>
</evidence>